<evidence type="ECO:0000313" key="11">
    <source>
        <dbReference type="Proteomes" id="UP000237441"/>
    </source>
</evidence>
<dbReference type="InterPro" id="IPR051615">
    <property type="entry name" value="Transcr_Regulatory_Elem"/>
</dbReference>
<dbReference type="OrthoDB" id="2123952at2759"/>
<evidence type="ECO:0000256" key="7">
    <source>
        <dbReference type="ARBA" id="ARBA00023242"/>
    </source>
</evidence>
<dbReference type="InterPro" id="IPR007219">
    <property type="entry name" value="XnlR_reg_dom"/>
</dbReference>
<dbReference type="PROSITE" id="PS50048">
    <property type="entry name" value="ZN2_CY6_FUNGAL_2"/>
    <property type="match status" value="1"/>
</dbReference>
<dbReference type="PANTHER" id="PTHR31313:SF4">
    <property type="entry name" value="CONIDIAL DEVELOPMENT PROTEIN FLUFFY"/>
    <property type="match status" value="1"/>
</dbReference>
<dbReference type="PANTHER" id="PTHR31313">
    <property type="entry name" value="TY1 ENHANCER ACTIVATOR"/>
    <property type="match status" value="1"/>
</dbReference>
<feature type="region of interest" description="Disordered" evidence="8">
    <location>
        <begin position="141"/>
        <end position="231"/>
    </location>
</feature>
<keyword evidence="5" id="KW-0238">DNA-binding</keyword>
<feature type="compositionally biased region" description="Polar residues" evidence="8">
    <location>
        <begin position="195"/>
        <end position="208"/>
    </location>
</feature>
<dbReference type="EMBL" id="JRHA01000007">
    <property type="protein sequence ID" value="PQK16912.1"/>
    <property type="molecule type" value="Genomic_DNA"/>
</dbReference>
<dbReference type="AlphaFoldDB" id="A0A2S7YM40"/>
<keyword evidence="7" id="KW-0539">Nucleus</keyword>
<keyword evidence="6" id="KW-0804">Transcription</keyword>
<comment type="caution">
    <text evidence="10">The sequence shown here is derived from an EMBL/GenBank/DDBJ whole genome shotgun (WGS) entry which is preliminary data.</text>
</comment>
<dbReference type="SUPFAM" id="SSF57701">
    <property type="entry name" value="Zn2/Cys6 DNA-binding domain"/>
    <property type="match status" value="1"/>
</dbReference>
<evidence type="ECO:0000256" key="6">
    <source>
        <dbReference type="ARBA" id="ARBA00023163"/>
    </source>
</evidence>
<name>A0A2S7YM40_BEABA</name>
<dbReference type="Proteomes" id="UP000237441">
    <property type="component" value="Unassembled WGS sequence"/>
</dbReference>
<comment type="subcellular location">
    <subcellularLocation>
        <location evidence="1">Nucleus</location>
    </subcellularLocation>
</comment>
<evidence type="ECO:0000256" key="4">
    <source>
        <dbReference type="ARBA" id="ARBA00023015"/>
    </source>
</evidence>
<feature type="compositionally biased region" description="Low complexity" evidence="8">
    <location>
        <begin position="144"/>
        <end position="154"/>
    </location>
</feature>
<organism evidence="10 11">
    <name type="scientific">Beauveria bassiana</name>
    <name type="common">White muscardine disease fungus</name>
    <name type="synonym">Tritirachium shiotae</name>
    <dbReference type="NCBI Taxonomy" id="176275"/>
    <lineage>
        <taxon>Eukaryota</taxon>
        <taxon>Fungi</taxon>
        <taxon>Dikarya</taxon>
        <taxon>Ascomycota</taxon>
        <taxon>Pezizomycotina</taxon>
        <taxon>Sordariomycetes</taxon>
        <taxon>Hypocreomycetidae</taxon>
        <taxon>Hypocreales</taxon>
        <taxon>Cordycipitaceae</taxon>
        <taxon>Beauveria</taxon>
    </lineage>
</organism>
<feature type="domain" description="Zn(2)-C6 fungal-type" evidence="9">
    <location>
        <begin position="50"/>
        <end position="80"/>
    </location>
</feature>
<proteinExistence type="predicted"/>
<evidence type="ECO:0000313" key="10">
    <source>
        <dbReference type="EMBL" id="PQK16912.1"/>
    </source>
</evidence>
<feature type="compositionally biased region" description="Polar residues" evidence="8">
    <location>
        <begin position="167"/>
        <end position="180"/>
    </location>
</feature>
<accession>A0A2S7YM40</accession>
<evidence type="ECO:0000256" key="8">
    <source>
        <dbReference type="SAM" id="MobiDB-lite"/>
    </source>
</evidence>
<dbReference type="InterPro" id="IPR036864">
    <property type="entry name" value="Zn2-C6_fun-type_DNA-bd_sf"/>
</dbReference>
<evidence type="ECO:0000256" key="3">
    <source>
        <dbReference type="ARBA" id="ARBA00022833"/>
    </source>
</evidence>
<dbReference type="SMART" id="SM00066">
    <property type="entry name" value="GAL4"/>
    <property type="match status" value="1"/>
</dbReference>
<dbReference type="SMART" id="SM00906">
    <property type="entry name" value="Fungal_trans"/>
    <property type="match status" value="1"/>
</dbReference>
<evidence type="ECO:0000256" key="5">
    <source>
        <dbReference type="ARBA" id="ARBA00023125"/>
    </source>
</evidence>
<reference evidence="10 11" key="1">
    <citation type="submission" date="2016-07" db="EMBL/GenBank/DDBJ databases">
        <title>Comparative genomics of the entomopathogenic fungus Beauveria bassiana.</title>
        <authorList>
            <person name="Valero Jimenez C.A."/>
            <person name="Zwaan B.J."/>
            <person name="Van Kan J.A."/>
            <person name="Takken W."/>
            <person name="Debets A.J."/>
            <person name="Schoustra S.E."/>
            <person name="Koenraadt C.J."/>
        </authorList>
    </citation>
    <scope>NUCLEOTIDE SEQUENCE [LARGE SCALE GENOMIC DNA]</scope>
    <source>
        <strain evidence="10 11">ARSEF 8028</strain>
    </source>
</reference>
<dbReference type="CDD" id="cd12148">
    <property type="entry name" value="fungal_TF_MHR"/>
    <property type="match status" value="1"/>
</dbReference>
<dbReference type="Gene3D" id="4.10.240.10">
    <property type="entry name" value="Zn(2)-C6 fungal-type DNA-binding domain"/>
    <property type="match status" value="1"/>
</dbReference>
<dbReference type="GO" id="GO:0008270">
    <property type="term" value="F:zinc ion binding"/>
    <property type="evidence" value="ECO:0007669"/>
    <property type="project" value="InterPro"/>
</dbReference>
<evidence type="ECO:0000256" key="1">
    <source>
        <dbReference type="ARBA" id="ARBA00004123"/>
    </source>
</evidence>
<dbReference type="GO" id="GO:0003677">
    <property type="term" value="F:DNA binding"/>
    <property type="evidence" value="ECO:0007669"/>
    <property type="project" value="UniProtKB-KW"/>
</dbReference>
<feature type="region of interest" description="Disordered" evidence="8">
    <location>
        <begin position="1"/>
        <end position="45"/>
    </location>
</feature>
<keyword evidence="4" id="KW-0805">Transcription regulation</keyword>
<gene>
    <name evidence="10" type="ORF">BB8028_0007g01120</name>
</gene>
<sequence length="754" mass="84166">MESREETDSSAPSAQRTEGYETGPSEAATPPASSQQSRRSRLQGTVTTNACNECRRKRAKCDGNQPCGRCKARNRGTCIYEAPVRQSKGELRRELDSLQEQQRKVDLVLAGLNQPRVQDEVLARLQALNPLDSIAGWLKRTEQQPHQQPHQQQQYDASANGAIGYGNTHSSQLLPSSTANIHDGLGVGDRADSTLKPNVQPNFSTPSQAHHESSFLLDESSRYPDGLPEPARSRVANWSEIRQTNHIIGSPGEHPELSEAVSSLQESLIKQSTETWTTVTNDIELVKHILGLYFCWEYPTSASLSKEQFLRDFSQGRPRYCSPMLVNALLALGCRFSTFPKTRADPDDPQTSGQHFFDESLELLRRETDYHSLLMIQTLGILSIREASCGHTTDSIAYAGQSMRLAIEMGLHNIVENPQDAGVNDEFTVLSATYWGAFSLDQSWSIETCSLPCFSSSLIKPPKPPTLPNIEDSLWLPYTDSGTPPNCFHGQPSHVRSVFKCYAELSELTHQILYLFHSPEEPVTAKRLLDIYRNFATWFDNVPTALRLGYNFTPAVLFSHMQYHYSILLLFRPFIRLRIAGSEIVPKDVCLQSASSIHTLLKCYAQLYTLRRTPTFLPHLILTSSITLLIIGILSAGPDSNGSGTKVDQGIADDVKLGMDSLEEIAPCHHFAEQAANILRCLAVKWNVHTSIGPLPVITPDTYDRLVEPYFGRQSLFADDELARSFVIGDEMRQVSEEESQQIKEAIIMMETLI</sequence>
<dbReference type="Pfam" id="PF00172">
    <property type="entry name" value="Zn_clus"/>
    <property type="match status" value="1"/>
</dbReference>
<dbReference type="Pfam" id="PF04082">
    <property type="entry name" value="Fungal_trans"/>
    <property type="match status" value="1"/>
</dbReference>
<dbReference type="CDD" id="cd00067">
    <property type="entry name" value="GAL4"/>
    <property type="match status" value="1"/>
</dbReference>
<dbReference type="GO" id="GO:0005634">
    <property type="term" value="C:nucleus"/>
    <property type="evidence" value="ECO:0007669"/>
    <property type="project" value="UniProtKB-SubCell"/>
</dbReference>
<evidence type="ECO:0000259" key="9">
    <source>
        <dbReference type="PROSITE" id="PS50048"/>
    </source>
</evidence>
<protein>
    <recommendedName>
        <fullName evidence="9">Zn(2)-C6 fungal-type domain-containing protein</fullName>
    </recommendedName>
</protein>
<dbReference type="GO" id="GO:0006351">
    <property type="term" value="P:DNA-templated transcription"/>
    <property type="evidence" value="ECO:0007669"/>
    <property type="project" value="InterPro"/>
</dbReference>
<keyword evidence="3" id="KW-0862">Zinc</keyword>
<dbReference type="InterPro" id="IPR001138">
    <property type="entry name" value="Zn2Cys6_DnaBD"/>
</dbReference>
<evidence type="ECO:0000256" key="2">
    <source>
        <dbReference type="ARBA" id="ARBA00022723"/>
    </source>
</evidence>
<keyword evidence="2" id="KW-0479">Metal-binding</keyword>
<dbReference type="PROSITE" id="PS00463">
    <property type="entry name" value="ZN2_CY6_FUNGAL_1"/>
    <property type="match status" value="1"/>
</dbReference>
<dbReference type="GO" id="GO:0000981">
    <property type="term" value="F:DNA-binding transcription factor activity, RNA polymerase II-specific"/>
    <property type="evidence" value="ECO:0007669"/>
    <property type="project" value="InterPro"/>
</dbReference>